<reference evidence="5" key="2">
    <citation type="submission" date="2025-08" db="UniProtKB">
        <authorList>
            <consortium name="RefSeq"/>
        </authorList>
    </citation>
    <scope>IDENTIFICATION</scope>
    <source>
        <tissue evidence="5">Leaf</tissue>
    </source>
</reference>
<dbReference type="InterPro" id="IPR038973">
    <property type="entry name" value="MutL/Mlh/Pms-like"/>
</dbReference>
<dbReference type="Gene3D" id="3.30.565.10">
    <property type="entry name" value="Histidine kinase-like ATPase, C-terminal domain"/>
    <property type="match status" value="1"/>
</dbReference>
<dbReference type="Proteomes" id="UP000694864">
    <property type="component" value="Chromosome 11"/>
</dbReference>
<keyword evidence="2" id="KW-0472">Membrane</keyword>
<feature type="chain" id="PRO_5047119571" evidence="3">
    <location>
        <begin position="21"/>
        <end position="224"/>
    </location>
</feature>
<dbReference type="InterPro" id="IPR036890">
    <property type="entry name" value="HATPase_C_sf"/>
</dbReference>
<feature type="transmembrane region" description="Helical" evidence="2">
    <location>
        <begin position="196"/>
        <end position="218"/>
    </location>
</feature>
<dbReference type="RefSeq" id="XP_019087210.1">
    <property type="nucleotide sequence ID" value="XM_019231665.1"/>
</dbReference>
<feature type="signal peptide" evidence="3">
    <location>
        <begin position="1"/>
        <end position="20"/>
    </location>
</feature>
<dbReference type="PANTHER" id="PTHR10073:SF47">
    <property type="entry name" value="DNA MISMATCH REPAIR PROTEIN MLH3"/>
    <property type="match status" value="1"/>
</dbReference>
<dbReference type="GeneID" id="104723991"/>
<organism evidence="4 5">
    <name type="scientific">Camelina sativa</name>
    <name type="common">False flax</name>
    <name type="synonym">Myagrum sativum</name>
    <dbReference type="NCBI Taxonomy" id="90675"/>
    <lineage>
        <taxon>Eukaryota</taxon>
        <taxon>Viridiplantae</taxon>
        <taxon>Streptophyta</taxon>
        <taxon>Embryophyta</taxon>
        <taxon>Tracheophyta</taxon>
        <taxon>Spermatophyta</taxon>
        <taxon>Magnoliopsida</taxon>
        <taxon>eudicotyledons</taxon>
        <taxon>Gunneridae</taxon>
        <taxon>Pentapetalae</taxon>
        <taxon>rosids</taxon>
        <taxon>malvids</taxon>
        <taxon>Brassicales</taxon>
        <taxon>Brassicaceae</taxon>
        <taxon>Camelineae</taxon>
        <taxon>Camelina</taxon>
    </lineage>
</organism>
<accession>A0ABM1QKC2</accession>
<evidence type="ECO:0000256" key="1">
    <source>
        <dbReference type="ARBA" id="ARBA00006082"/>
    </source>
</evidence>
<evidence type="ECO:0000256" key="2">
    <source>
        <dbReference type="SAM" id="Phobius"/>
    </source>
</evidence>
<evidence type="ECO:0000313" key="4">
    <source>
        <dbReference type="Proteomes" id="UP000694864"/>
    </source>
</evidence>
<evidence type="ECO:0000313" key="5">
    <source>
        <dbReference type="RefSeq" id="XP_019087210.1"/>
    </source>
</evidence>
<proteinExistence type="inferred from homology"/>
<keyword evidence="2" id="KW-1133">Transmembrane helix</keyword>
<feature type="transmembrane region" description="Helical" evidence="2">
    <location>
        <begin position="170"/>
        <end position="190"/>
    </location>
</feature>
<dbReference type="SUPFAM" id="SSF55874">
    <property type="entry name" value="ATPase domain of HSP90 chaperone/DNA topoisomerase II/histidine kinase"/>
    <property type="match status" value="1"/>
</dbReference>
<comment type="similarity">
    <text evidence="1">Belongs to the DNA mismatch repair MutL/HexB family.</text>
</comment>
<sequence length="224" mass="24572">MKSPSLGFLFLRVSVGIIQGMKSIKPLPKGVHHSKRSGIMMFDMTRKVVEELVFNNLDATKVSIFVGVVSCSVKVVDDGSGVSRDDLVLLGKRCTTSKFHDLESASENFGFHGGALALASISDNLVTGNQDKYIGKPNGYRKVWDDFDATQYSYIVCVALGYNYGFKTKILLSLILVFSVIGFQLNVYWVSKSFTLPIVLCVSVFLIGLVLSGVSYVFDCLPIN</sequence>
<dbReference type="PANTHER" id="PTHR10073">
    <property type="entry name" value="DNA MISMATCH REPAIR PROTEIN MLH, PMS, MUTL"/>
    <property type="match status" value="1"/>
</dbReference>
<protein>
    <submittedName>
        <fullName evidence="5">DNA mismatch repair protein MLH3-like isoform X1</fullName>
    </submittedName>
</protein>
<keyword evidence="3" id="KW-0732">Signal</keyword>
<gene>
    <name evidence="5" type="primary">LOC104723991</name>
</gene>
<keyword evidence="2" id="KW-0812">Transmembrane</keyword>
<evidence type="ECO:0000256" key="3">
    <source>
        <dbReference type="SAM" id="SignalP"/>
    </source>
</evidence>
<keyword evidence="4" id="KW-1185">Reference proteome</keyword>
<name>A0ABM1QKC2_CAMSA</name>
<reference evidence="4" key="1">
    <citation type="journal article" date="2014" name="Nat. Commun.">
        <title>The emerging biofuel crop Camelina sativa retains a highly undifferentiated hexaploid genome structure.</title>
        <authorList>
            <person name="Kagale S."/>
            <person name="Koh C."/>
            <person name="Nixon J."/>
            <person name="Bollina V."/>
            <person name="Clarke W.E."/>
            <person name="Tuteja R."/>
            <person name="Spillane C."/>
            <person name="Robinson S.J."/>
            <person name="Links M.G."/>
            <person name="Clarke C."/>
            <person name="Higgins E.E."/>
            <person name="Huebert T."/>
            <person name="Sharpe A.G."/>
            <person name="Parkin I.A."/>
        </authorList>
    </citation>
    <scope>NUCLEOTIDE SEQUENCE [LARGE SCALE GENOMIC DNA]</scope>
    <source>
        <strain evidence="4">cv. DH55</strain>
    </source>
</reference>